<name>G7LHH4_MEDTR</name>
<protein>
    <submittedName>
        <fullName evidence="1 2">Uncharacterized protein</fullName>
    </submittedName>
</protein>
<sequence length="78" mass="9231">MEIILTNHRHLQVQDVPRRPQAFTNIQSQTKISQVPNKPKDLTTTRGVRSAVWFDFKHNNHPNRERKKHAVWFGSVDF</sequence>
<evidence type="ECO:0000313" key="3">
    <source>
        <dbReference type="Proteomes" id="UP000002051"/>
    </source>
</evidence>
<keyword evidence="3" id="KW-1185">Reference proteome</keyword>
<accession>G7LHH4</accession>
<dbReference type="PaxDb" id="3880-AET01590"/>
<evidence type="ECO:0000313" key="1">
    <source>
        <dbReference type="EMBL" id="AET01590.1"/>
    </source>
</evidence>
<dbReference type="EMBL" id="CM001224">
    <property type="protein sequence ID" value="AET01590.1"/>
    <property type="molecule type" value="Genomic_DNA"/>
</dbReference>
<dbReference type="HOGENOM" id="CLU_2625755_0_0_1"/>
<proteinExistence type="predicted"/>
<evidence type="ECO:0000313" key="2">
    <source>
        <dbReference type="EnsemblPlants" id="AET01590"/>
    </source>
</evidence>
<reference evidence="2" key="3">
    <citation type="submission" date="2015-04" db="UniProtKB">
        <authorList>
            <consortium name="EnsemblPlants"/>
        </authorList>
    </citation>
    <scope>IDENTIFICATION</scope>
    <source>
        <strain evidence="2">cv. Jemalong A17</strain>
    </source>
</reference>
<gene>
    <name evidence="1" type="ordered locus">MTR_8g017260</name>
</gene>
<dbReference type="EnsemblPlants" id="AET01590">
    <property type="protein sequence ID" value="AET01590"/>
    <property type="gene ID" value="MTR_8g017260"/>
</dbReference>
<dbReference type="Proteomes" id="UP000002051">
    <property type="component" value="Chromosome 8"/>
</dbReference>
<reference evidence="1 3" key="2">
    <citation type="journal article" date="2014" name="BMC Genomics">
        <title>An improved genome release (version Mt4.0) for the model legume Medicago truncatula.</title>
        <authorList>
            <person name="Tang H."/>
            <person name="Krishnakumar V."/>
            <person name="Bidwell S."/>
            <person name="Rosen B."/>
            <person name="Chan A."/>
            <person name="Zhou S."/>
            <person name="Gentzbittel L."/>
            <person name="Childs K.L."/>
            <person name="Yandell M."/>
            <person name="Gundlach H."/>
            <person name="Mayer K.F."/>
            <person name="Schwartz D.C."/>
            <person name="Town C.D."/>
        </authorList>
    </citation>
    <scope>GENOME REANNOTATION</scope>
    <source>
        <strain evidence="2 3">cv. Jemalong A17</strain>
    </source>
</reference>
<organism evidence="1 3">
    <name type="scientific">Medicago truncatula</name>
    <name type="common">Barrel medic</name>
    <name type="synonym">Medicago tribuloides</name>
    <dbReference type="NCBI Taxonomy" id="3880"/>
    <lineage>
        <taxon>Eukaryota</taxon>
        <taxon>Viridiplantae</taxon>
        <taxon>Streptophyta</taxon>
        <taxon>Embryophyta</taxon>
        <taxon>Tracheophyta</taxon>
        <taxon>Spermatophyta</taxon>
        <taxon>Magnoliopsida</taxon>
        <taxon>eudicotyledons</taxon>
        <taxon>Gunneridae</taxon>
        <taxon>Pentapetalae</taxon>
        <taxon>rosids</taxon>
        <taxon>fabids</taxon>
        <taxon>Fabales</taxon>
        <taxon>Fabaceae</taxon>
        <taxon>Papilionoideae</taxon>
        <taxon>50 kb inversion clade</taxon>
        <taxon>NPAAA clade</taxon>
        <taxon>Hologalegina</taxon>
        <taxon>IRL clade</taxon>
        <taxon>Trifolieae</taxon>
        <taxon>Medicago</taxon>
    </lineage>
</organism>
<reference evidence="1 3" key="1">
    <citation type="journal article" date="2011" name="Nature">
        <title>The Medicago genome provides insight into the evolution of rhizobial symbioses.</title>
        <authorList>
            <person name="Young N.D."/>
            <person name="Debelle F."/>
            <person name="Oldroyd G.E."/>
            <person name="Geurts R."/>
            <person name="Cannon S.B."/>
            <person name="Udvardi M.K."/>
            <person name="Benedito V.A."/>
            <person name="Mayer K.F."/>
            <person name="Gouzy J."/>
            <person name="Schoof H."/>
            <person name="Van de Peer Y."/>
            <person name="Proost S."/>
            <person name="Cook D.R."/>
            <person name="Meyers B.C."/>
            <person name="Spannagl M."/>
            <person name="Cheung F."/>
            <person name="De Mita S."/>
            <person name="Krishnakumar V."/>
            <person name="Gundlach H."/>
            <person name="Zhou S."/>
            <person name="Mudge J."/>
            <person name="Bharti A.K."/>
            <person name="Murray J.D."/>
            <person name="Naoumkina M.A."/>
            <person name="Rosen B."/>
            <person name="Silverstein K.A."/>
            <person name="Tang H."/>
            <person name="Rombauts S."/>
            <person name="Zhao P.X."/>
            <person name="Zhou P."/>
            <person name="Barbe V."/>
            <person name="Bardou P."/>
            <person name="Bechner M."/>
            <person name="Bellec A."/>
            <person name="Berger A."/>
            <person name="Berges H."/>
            <person name="Bidwell S."/>
            <person name="Bisseling T."/>
            <person name="Choisne N."/>
            <person name="Couloux A."/>
            <person name="Denny R."/>
            <person name="Deshpande S."/>
            <person name="Dai X."/>
            <person name="Doyle J.J."/>
            <person name="Dudez A.M."/>
            <person name="Farmer A.D."/>
            <person name="Fouteau S."/>
            <person name="Franken C."/>
            <person name="Gibelin C."/>
            <person name="Gish J."/>
            <person name="Goldstein S."/>
            <person name="Gonzalez A.J."/>
            <person name="Green P.J."/>
            <person name="Hallab A."/>
            <person name="Hartog M."/>
            <person name="Hua A."/>
            <person name="Humphray S.J."/>
            <person name="Jeong D.H."/>
            <person name="Jing Y."/>
            <person name="Jocker A."/>
            <person name="Kenton S.M."/>
            <person name="Kim D.J."/>
            <person name="Klee K."/>
            <person name="Lai H."/>
            <person name="Lang C."/>
            <person name="Lin S."/>
            <person name="Macmil S.L."/>
            <person name="Magdelenat G."/>
            <person name="Matthews L."/>
            <person name="McCorrison J."/>
            <person name="Monaghan E.L."/>
            <person name="Mun J.H."/>
            <person name="Najar F.Z."/>
            <person name="Nicholson C."/>
            <person name="Noirot C."/>
            <person name="O'Bleness M."/>
            <person name="Paule C.R."/>
            <person name="Poulain J."/>
            <person name="Prion F."/>
            <person name="Qin B."/>
            <person name="Qu C."/>
            <person name="Retzel E.F."/>
            <person name="Riddle C."/>
            <person name="Sallet E."/>
            <person name="Samain S."/>
            <person name="Samson N."/>
            <person name="Sanders I."/>
            <person name="Saurat O."/>
            <person name="Scarpelli C."/>
            <person name="Schiex T."/>
            <person name="Segurens B."/>
            <person name="Severin A.J."/>
            <person name="Sherrier D.J."/>
            <person name="Shi R."/>
            <person name="Sims S."/>
            <person name="Singer S.R."/>
            <person name="Sinharoy S."/>
            <person name="Sterck L."/>
            <person name="Viollet A."/>
            <person name="Wang B.B."/>
            <person name="Wang K."/>
            <person name="Wang M."/>
            <person name="Wang X."/>
            <person name="Warfsmann J."/>
            <person name="Weissenbach J."/>
            <person name="White D.D."/>
            <person name="White J.D."/>
            <person name="Wiley G.B."/>
            <person name="Wincker P."/>
            <person name="Xing Y."/>
            <person name="Yang L."/>
            <person name="Yao Z."/>
            <person name="Ying F."/>
            <person name="Zhai J."/>
            <person name="Zhou L."/>
            <person name="Zuber A."/>
            <person name="Denarie J."/>
            <person name="Dixon R.A."/>
            <person name="May G.D."/>
            <person name="Schwartz D.C."/>
            <person name="Rogers J."/>
            <person name="Quetier F."/>
            <person name="Town C.D."/>
            <person name="Roe B.A."/>
        </authorList>
    </citation>
    <scope>NUCLEOTIDE SEQUENCE [LARGE SCALE GENOMIC DNA]</scope>
    <source>
        <strain evidence="1">A17</strain>
        <strain evidence="2 3">cv. Jemalong A17</strain>
    </source>
</reference>
<dbReference type="AlphaFoldDB" id="G7LHH4"/>